<keyword evidence="3" id="KW-1185">Reference proteome</keyword>
<evidence type="ECO:0000313" key="3">
    <source>
        <dbReference type="Proteomes" id="UP000265715"/>
    </source>
</evidence>
<feature type="transmembrane region" description="Helical" evidence="1">
    <location>
        <begin position="75"/>
        <end position="95"/>
    </location>
</feature>
<keyword evidence="1" id="KW-0472">Membrane</keyword>
<dbReference type="EMBL" id="QXDL01000235">
    <property type="protein sequence ID" value="RIH80193.1"/>
    <property type="molecule type" value="Genomic_DNA"/>
</dbReference>
<gene>
    <name evidence="2" type="ORF">Mterra_03540</name>
</gene>
<keyword evidence="1" id="KW-0812">Transmembrane</keyword>
<dbReference type="Proteomes" id="UP000265715">
    <property type="component" value="Unassembled WGS sequence"/>
</dbReference>
<proteinExistence type="predicted"/>
<feature type="transmembrane region" description="Helical" evidence="1">
    <location>
        <begin position="46"/>
        <end position="69"/>
    </location>
</feature>
<feature type="transmembrane region" description="Helical" evidence="1">
    <location>
        <begin position="6"/>
        <end position="25"/>
    </location>
</feature>
<organism evidence="2 3">
    <name type="scientific">Calidithermus terrae</name>
    <dbReference type="NCBI Taxonomy" id="1408545"/>
    <lineage>
        <taxon>Bacteria</taxon>
        <taxon>Thermotogati</taxon>
        <taxon>Deinococcota</taxon>
        <taxon>Deinococci</taxon>
        <taxon>Thermales</taxon>
        <taxon>Thermaceae</taxon>
        <taxon>Calidithermus</taxon>
    </lineage>
</organism>
<keyword evidence="1" id="KW-1133">Transmembrane helix</keyword>
<dbReference type="RefSeq" id="WP_119316439.1">
    <property type="nucleotide sequence ID" value="NZ_QXDL01000235.1"/>
</dbReference>
<accession>A0A399E9M4</accession>
<dbReference type="AlphaFoldDB" id="A0A399E9M4"/>
<comment type="caution">
    <text evidence="2">The sequence shown here is derived from an EMBL/GenBank/DDBJ whole genome shotgun (WGS) entry which is preliminary data.</text>
</comment>
<reference evidence="2 3" key="1">
    <citation type="submission" date="2018-08" db="EMBL/GenBank/DDBJ databases">
        <title>Meiothermus terrae DSM 26712 genome sequencing project.</title>
        <authorList>
            <person name="Da Costa M.S."/>
            <person name="Albuquerque L."/>
            <person name="Raposo P."/>
            <person name="Froufe H.J.C."/>
            <person name="Barroso C.S."/>
            <person name="Egas C."/>
        </authorList>
    </citation>
    <scope>NUCLEOTIDE SEQUENCE [LARGE SCALE GENOMIC DNA]</scope>
    <source>
        <strain evidence="2 3">DSM 26712</strain>
    </source>
</reference>
<evidence type="ECO:0000256" key="1">
    <source>
        <dbReference type="SAM" id="Phobius"/>
    </source>
</evidence>
<protein>
    <submittedName>
        <fullName evidence="2">Uncharacterized protein</fullName>
    </submittedName>
</protein>
<sequence>MEITPLTLFALFVTLSNGLMLWLLNPRLSFAKAPRGSLEARLEMPTGLALASLLFLPAFHLLTQVLGLFHAPFEQGLVIAGVMNLAAWALTLRHYRDALKRGPSRS</sequence>
<evidence type="ECO:0000313" key="2">
    <source>
        <dbReference type="EMBL" id="RIH80193.1"/>
    </source>
</evidence>
<name>A0A399E9M4_9DEIN</name>